<dbReference type="EMBL" id="CAJVRM010000418">
    <property type="protein sequence ID" value="CAG8980790.1"/>
    <property type="molecule type" value="Genomic_DNA"/>
</dbReference>
<protein>
    <submittedName>
        <fullName evidence="1">Uncharacterized protein</fullName>
    </submittedName>
</protein>
<evidence type="ECO:0000313" key="1">
    <source>
        <dbReference type="EMBL" id="CAG8980790.1"/>
    </source>
</evidence>
<accession>A0A9N9Q5R7</accession>
<dbReference type="AlphaFoldDB" id="A0A9N9Q5R7"/>
<name>A0A9N9Q5R7_9HELO</name>
<comment type="caution">
    <text evidence="1">The sequence shown here is derived from an EMBL/GenBank/DDBJ whole genome shotgun (WGS) entry which is preliminary data.</text>
</comment>
<organism evidence="1 2">
    <name type="scientific">Hymenoscyphus albidus</name>
    <dbReference type="NCBI Taxonomy" id="595503"/>
    <lineage>
        <taxon>Eukaryota</taxon>
        <taxon>Fungi</taxon>
        <taxon>Dikarya</taxon>
        <taxon>Ascomycota</taxon>
        <taxon>Pezizomycotina</taxon>
        <taxon>Leotiomycetes</taxon>
        <taxon>Helotiales</taxon>
        <taxon>Helotiaceae</taxon>
        <taxon>Hymenoscyphus</taxon>
    </lineage>
</organism>
<proteinExistence type="predicted"/>
<reference evidence="1" key="1">
    <citation type="submission" date="2021-07" db="EMBL/GenBank/DDBJ databases">
        <authorList>
            <person name="Durling M."/>
        </authorList>
    </citation>
    <scope>NUCLEOTIDE SEQUENCE</scope>
</reference>
<dbReference type="Proteomes" id="UP000701801">
    <property type="component" value="Unassembled WGS sequence"/>
</dbReference>
<gene>
    <name evidence="1" type="ORF">HYALB_00003715</name>
</gene>
<keyword evidence="2" id="KW-1185">Reference proteome</keyword>
<evidence type="ECO:0000313" key="2">
    <source>
        <dbReference type="Proteomes" id="UP000701801"/>
    </source>
</evidence>
<sequence length="73" mass="8281">MNKKLMPNLLKPVFGQAVDLNLIYHEGTRDEATEQAEKETLVEFSKVRLSMACVNVFTHAVQVKGDNVKPRHD</sequence>